<keyword evidence="8" id="KW-1185">Reference proteome</keyword>
<dbReference type="Gene3D" id="1.20.1250.20">
    <property type="entry name" value="MFS general substrate transporter like domains"/>
    <property type="match status" value="2"/>
</dbReference>
<comment type="subcellular location">
    <subcellularLocation>
        <location evidence="1">Cell membrane</location>
        <topology evidence="1">Multi-pass membrane protein</topology>
    </subcellularLocation>
</comment>
<evidence type="ECO:0000256" key="3">
    <source>
        <dbReference type="ARBA" id="ARBA00022989"/>
    </source>
</evidence>
<dbReference type="RefSeq" id="WP_212527950.1">
    <property type="nucleotide sequence ID" value="NZ_JAGSOG010000030.1"/>
</dbReference>
<keyword evidence="3 5" id="KW-1133">Transmembrane helix</keyword>
<dbReference type="PANTHER" id="PTHR11662:SF450">
    <property type="entry name" value="BLR1003 PROTEIN"/>
    <property type="match status" value="1"/>
</dbReference>
<feature type="transmembrane region" description="Helical" evidence="5">
    <location>
        <begin position="96"/>
        <end position="117"/>
    </location>
</feature>
<dbReference type="Proteomes" id="UP000675781">
    <property type="component" value="Unassembled WGS sequence"/>
</dbReference>
<evidence type="ECO:0000256" key="5">
    <source>
        <dbReference type="SAM" id="Phobius"/>
    </source>
</evidence>
<reference evidence="7" key="1">
    <citation type="submission" date="2021-04" db="EMBL/GenBank/DDBJ databases">
        <title>Genome based classification of Actinospica acidithermotolerans sp. nov., an actinobacterium isolated from an Indonesian hot spring.</title>
        <authorList>
            <person name="Kusuma A.B."/>
            <person name="Putra K.E."/>
            <person name="Nafisah S."/>
            <person name="Loh J."/>
            <person name="Nouioui I."/>
            <person name="Goodfellow M."/>
        </authorList>
    </citation>
    <scope>NUCLEOTIDE SEQUENCE</scope>
    <source>
        <strain evidence="7">CSCA 57</strain>
    </source>
</reference>
<dbReference type="Pfam" id="PF07690">
    <property type="entry name" value="MFS_1"/>
    <property type="match status" value="1"/>
</dbReference>
<dbReference type="GO" id="GO:0022857">
    <property type="term" value="F:transmembrane transporter activity"/>
    <property type="evidence" value="ECO:0007669"/>
    <property type="project" value="InterPro"/>
</dbReference>
<organism evidence="7 8">
    <name type="scientific">Actinospica durhamensis</name>
    <dbReference type="NCBI Taxonomy" id="1508375"/>
    <lineage>
        <taxon>Bacteria</taxon>
        <taxon>Bacillati</taxon>
        <taxon>Actinomycetota</taxon>
        <taxon>Actinomycetes</taxon>
        <taxon>Catenulisporales</taxon>
        <taxon>Actinospicaceae</taxon>
        <taxon>Actinospica</taxon>
    </lineage>
</organism>
<dbReference type="InterPro" id="IPR036259">
    <property type="entry name" value="MFS_trans_sf"/>
</dbReference>
<feature type="transmembrane region" description="Helical" evidence="5">
    <location>
        <begin position="306"/>
        <end position="325"/>
    </location>
</feature>
<dbReference type="EMBL" id="JAGSOG010000030">
    <property type="protein sequence ID" value="MBR7833428.1"/>
    <property type="molecule type" value="Genomic_DNA"/>
</dbReference>
<protein>
    <submittedName>
        <fullName evidence="7">MFS transporter</fullName>
    </submittedName>
</protein>
<proteinExistence type="predicted"/>
<sequence>MSDTDVAPSLALPVSPAADRGRAWVVTALLVVFMMINFADKAVLGLAADPIRADLHLSATSYGLANSAFFLFFSLSGAAVGILADRVPSRGLLLGMALLWSLAQGPLALGGGIAVLVGSRVLLGAAEGPAYPIAQHTALSWFADRRRSLAASLVLAGTSLGVVVASPVVTSIMNRHGWRAAFGTVAVAGALWAVLWLLLGRENPAADRPVTPDTASDTRPPRYRDIIRTRTWVGVTLAYFATYWVVAFALVWMPSYLENALGYSSTSASKLVGLAWALSIVVIFGQAGMTGWLLRRGVASRVARGRVGGVLLLVAAAAMLAVPAASHGAAVALLIAGTVFAGPMSSIAAATAVELVPAVRRGGALGTMNAAATLAGLIGPAVIGKLIDAHAMAGYRDAAVLSGALLLIGAIAALWLIDAERDAANLAPAKEGS</sequence>
<accession>A0A941IQZ8</accession>
<feature type="transmembrane region" description="Helical" evidence="5">
    <location>
        <begin position="331"/>
        <end position="356"/>
    </location>
</feature>
<feature type="transmembrane region" description="Helical" evidence="5">
    <location>
        <begin position="64"/>
        <end position="84"/>
    </location>
</feature>
<evidence type="ECO:0000256" key="2">
    <source>
        <dbReference type="ARBA" id="ARBA00022692"/>
    </source>
</evidence>
<evidence type="ECO:0000256" key="1">
    <source>
        <dbReference type="ARBA" id="ARBA00004651"/>
    </source>
</evidence>
<feature type="transmembrane region" description="Helical" evidence="5">
    <location>
        <begin position="399"/>
        <end position="417"/>
    </location>
</feature>
<evidence type="ECO:0000256" key="4">
    <source>
        <dbReference type="ARBA" id="ARBA00023136"/>
    </source>
</evidence>
<feature type="transmembrane region" description="Helical" evidence="5">
    <location>
        <begin position="149"/>
        <end position="172"/>
    </location>
</feature>
<keyword evidence="4 5" id="KW-0472">Membrane</keyword>
<dbReference type="InterPro" id="IPR020846">
    <property type="entry name" value="MFS_dom"/>
</dbReference>
<feature type="transmembrane region" description="Helical" evidence="5">
    <location>
        <begin position="368"/>
        <end position="387"/>
    </location>
</feature>
<dbReference type="PROSITE" id="PS50850">
    <property type="entry name" value="MFS"/>
    <property type="match status" value="1"/>
</dbReference>
<dbReference type="GO" id="GO:0005886">
    <property type="term" value="C:plasma membrane"/>
    <property type="evidence" value="ECO:0007669"/>
    <property type="project" value="UniProtKB-SubCell"/>
</dbReference>
<dbReference type="AlphaFoldDB" id="A0A941IQZ8"/>
<evidence type="ECO:0000259" key="6">
    <source>
        <dbReference type="PROSITE" id="PS50850"/>
    </source>
</evidence>
<comment type="caution">
    <text evidence="7">The sequence shown here is derived from an EMBL/GenBank/DDBJ whole genome shotgun (WGS) entry which is preliminary data.</text>
</comment>
<feature type="transmembrane region" description="Helical" evidence="5">
    <location>
        <begin position="23"/>
        <end position="43"/>
    </location>
</feature>
<feature type="transmembrane region" description="Helical" evidence="5">
    <location>
        <begin position="232"/>
        <end position="253"/>
    </location>
</feature>
<keyword evidence="2 5" id="KW-0812">Transmembrane</keyword>
<name>A0A941IQZ8_9ACTN</name>
<dbReference type="InterPro" id="IPR011701">
    <property type="entry name" value="MFS"/>
</dbReference>
<feature type="transmembrane region" description="Helical" evidence="5">
    <location>
        <begin position="273"/>
        <end position="294"/>
    </location>
</feature>
<gene>
    <name evidence="7" type="ORF">KDL01_09135</name>
</gene>
<dbReference type="InterPro" id="IPR050382">
    <property type="entry name" value="MFS_Na/Anion_cotransporter"/>
</dbReference>
<evidence type="ECO:0000313" key="7">
    <source>
        <dbReference type="EMBL" id="MBR7833428.1"/>
    </source>
</evidence>
<feature type="domain" description="Major facilitator superfamily (MFS) profile" evidence="6">
    <location>
        <begin position="26"/>
        <end position="421"/>
    </location>
</feature>
<dbReference type="SUPFAM" id="SSF103473">
    <property type="entry name" value="MFS general substrate transporter"/>
    <property type="match status" value="1"/>
</dbReference>
<evidence type="ECO:0000313" key="8">
    <source>
        <dbReference type="Proteomes" id="UP000675781"/>
    </source>
</evidence>
<dbReference type="PANTHER" id="PTHR11662">
    <property type="entry name" value="SOLUTE CARRIER FAMILY 17"/>
    <property type="match status" value="1"/>
</dbReference>
<feature type="transmembrane region" description="Helical" evidence="5">
    <location>
        <begin position="178"/>
        <end position="199"/>
    </location>
</feature>